<accession>A0ACB0MAP4</accession>
<dbReference type="EMBL" id="CASHSV030000823">
    <property type="protein sequence ID" value="CAJ2678966.1"/>
    <property type="molecule type" value="Genomic_DNA"/>
</dbReference>
<gene>
    <name evidence="1" type="ORF">MILVUS5_LOCUS41163</name>
</gene>
<name>A0ACB0MAP4_TRIPR</name>
<protein>
    <submittedName>
        <fullName evidence="1">Uncharacterized protein</fullName>
    </submittedName>
</protein>
<evidence type="ECO:0000313" key="1">
    <source>
        <dbReference type="EMBL" id="CAJ2678966.1"/>
    </source>
</evidence>
<proteinExistence type="predicted"/>
<reference evidence="1" key="1">
    <citation type="submission" date="2023-10" db="EMBL/GenBank/DDBJ databases">
        <authorList>
            <person name="Rodriguez Cubillos JULIANA M."/>
            <person name="De Vega J."/>
        </authorList>
    </citation>
    <scope>NUCLEOTIDE SEQUENCE</scope>
</reference>
<organism evidence="1 2">
    <name type="scientific">Trifolium pratense</name>
    <name type="common">Red clover</name>
    <dbReference type="NCBI Taxonomy" id="57577"/>
    <lineage>
        <taxon>Eukaryota</taxon>
        <taxon>Viridiplantae</taxon>
        <taxon>Streptophyta</taxon>
        <taxon>Embryophyta</taxon>
        <taxon>Tracheophyta</taxon>
        <taxon>Spermatophyta</taxon>
        <taxon>Magnoliopsida</taxon>
        <taxon>eudicotyledons</taxon>
        <taxon>Gunneridae</taxon>
        <taxon>Pentapetalae</taxon>
        <taxon>rosids</taxon>
        <taxon>fabids</taxon>
        <taxon>Fabales</taxon>
        <taxon>Fabaceae</taxon>
        <taxon>Papilionoideae</taxon>
        <taxon>50 kb inversion clade</taxon>
        <taxon>NPAAA clade</taxon>
        <taxon>Hologalegina</taxon>
        <taxon>IRL clade</taxon>
        <taxon>Trifolieae</taxon>
        <taxon>Trifolium</taxon>
    </lineage>
</organism>
<evidence type="ECO:0000313" key="2">
    <source>
        <dbReference type="Proteomes" id="UP001177021"/>
    </source>
</evidence>
<sequence>MATSLALRFRSNLIRTATLLHPSSLRPPPPPLPKPSQSLFSSLSITSPIISHESPSWFSLSSHRFLSTSRRPSSRPKKTVDPIAARARQLQTKRLWTYALTFATLAGFVVIILNTFNDKLAFYVMPTDAIEEIKNNPTGKFFRLGGLVLEGSVVYPSSSRDVEFVMTDLITDIVVRYEGPLPDMFREGHSIVTLGFVKPFTDEIKNIDTSGRINNVSAKARSGEYYFLATEVLAKHDEKYMPKEVAAAIEKNKKIIAESNEEKAADGEKQGENIFFICKRKTGRWGEGYWRLEI</sequence>
<comment type="caution">
    <text evidence="1">The sequence shown here is derived from an EMBL/GenBank/DDBJ whole genome shotgun (WGS) entry which is preliminary data.</text>
</comment>
<dbReference type="Proteomes" id="UP001177021">
    <property type="component" value="Unassembled WGS sequence"/>
</dbReference>
<keyword evidence="2" id="KW-1185">Reference proteome</keyword>